<proteinExistence type="predicted"/>
<dbReference type="EMBL" id="BLPG01000001">
    <property type="protein sequence ID" value="GFJ92208.1"/>
    <property type="molecule type" value="Genomic_DNA"/>
</dbReference>
<dbReference type="AlphaFoldDB" id="A0A6V8LB04"/>
<dbReference type="Proteomes" id="UP000482960">
    <property type="component" value="Unassembled WGS sequence"/>
</dbReference>
<sequence>MMHLNSDAARAVVTVAAQRIAAYADKHAIPIEPVQCEDMAESLVHVYQAFFAGQQHGAEYVAPTD</sequence>
<dbReference type="RefSeq" id="WP_173079149.1">
    <property type="nucleotide sequence ID" value="NZ_BAABJB010000078.1"/>
</dbReference>
<protein>
    <submittedName>
        <fullName evidence="1">Uncharacterized protein</fullName>
    </submittedName>
</protein>
<name>A0A6V8LB04_9ACTN</name>
<gene>
    <name evidence="1" type="ORF">Prum_058500</name>
</gene>
<evidence type="ECO:0000313" key="2">
    <source>
        <dbReference type="Proteomes" id="UP000482960"/>
    </source>
</evidence>
<reference evidence="1 2" key="2">
    <citation type="submission" date="2020-03" db="EMBL/GenBank/DDBJ databases">
        <authorList>
            <person name="Ichikawa N."/>
            <person name="Kimura A."/>
            <person name="Kitahashi Y."/>
            <person name="Uohara A."/>
        </authorList>
    </citation>
    <scope>NUCLEOTIDE SEQUENCE [LARGE SCALE GENOMIC DNA]</scope>
    <source>
        <strain evidence="1 2">NBRC 108638</strain>
    </source>
</reference>
<reference evidence="1 2" key="1">
    <citation type="submission" date="2020-03" db="EMBL/GenBank/DDBJ databases">
        <title>Whole genome shotgun sequence of Phytohabitans rumicis NBRC 108638.</title>
        <authorList>
            <person name="Komaki H."/>
            <person name="Tamura T."/>
        </authorList>
    </citation>
    <scope>NUCLEOTIDE SEQUENCE [LARGE SCALE GENOMIC DNA]</scope>
    <source>
        <strain evidence="1 2">NBRC 108638</strain>
    </source>
</reference>
<organism evidence="1 2">
    <name type="scientific">Phytohabitans rumicis</name>
    <dbReference type="NCBI Taxonomy" id="1076125"/>
    <lineage>
        <taxon>Bacteria</taxon>
        <taxon>Bacillati</taxon>
        <taxon>Actinomycetota</taxon>
        <taxon>Actinomycetes</taxon>
        <taxon>Micromonosporales</taxon>
        <taxon>Micromonosporaceae</taxon>
    </lineage>
</organism>
<keyword evidence="2" id="KW-1185">Reference proteome</keyword>
<evidence type="ECO:0000313" key="1">
    <source>
        <dbReference type="EMBL" id="GFJ92208.1"/>
    </source>
</evidence>
<comment type="caution">
    <text evidence="1">The sequence shown here is derived from an EMBL/GenBank/DDBJ whole genome shotgun (WGS) entry which is preliminary data.</text>
</comment>
<accession>A0A6V8LB04</accession>